<evidence type="ECO:0000256" key="2">
    <source>
        <dbReference type="SAM" id="MobiDB-lite"/>
    </source>
</evidence>
<keyword evidence="3" id="KW-1133">Transmembrane helix</keyword>
<gene>
    <name evidence="4" type="ORF">KG104_03255</name>
</gene>
<feature type="coiled-coil region" evidence="1">
    <location>
        <begin position="118"/>
        <end position="153"/>
    </location>
</feature>
<accession>A0A975XL86</accession>
<feature type="compositionally biased region" description="Polar residues" evidence="2">
    <location>
        <begin position="1"/>
        <end position="11"/>
    </location>
</feature>
<evidence type="ECO:0000256" key="3">
    <source>
        <dbReference type="SAM" id="Phobius"/>
    </source>
</evidence>
<proteinExistence type="predicted"/>
<feature type="region of interest" description="Disordered" evidence="2">
    <location>
        <begin position="1"/>
        <end position="48"/>
    </location>
</feature>
<keyword evidence="5" id="KW-1185">Reference proteome</keyword>
<evidence type="ECO:0000313" key="5">
    <source>
        <dbReference type="Proteomes" id="UP000680588"/>
    </source>
</evidence>
<protein>
    <submittedName>
        <fullName evidence="4">Uncharacterized protein</fullName>
    </submittedName>
</protein>
<evidence type="ECO:0000313" key="4">
    <source>
        <dbReference type="EMBL" id="QWQ36831.1"/>
    </source>
</evidence>
<dbReference type="EMBL" id="CP076456">
    <property type="protein sequence ID" value="QWQ36831.1"/>
    <property type="molecule type" value="Genomic_DNA"/>
</dbReference>
<dbReference type="AlphaFoldDB" id="A0A975XL86"/>
<sequence length="242" mass="25601">MAIKPEQNNGDAYTEGSGAPNEPHSDAIYSGESVPADQKNEPANEAVGDTSWTKICPKCSVANEGLGEYCPHCGASYARGRKLKFSRKAIIITLAVLLALGAVTGITLGVQHSQQVEAEEAADRAAQAAAAAAEKEQERQAEAKAESENGQRALRALIVEGLQEAVQKDAVKRVDEGSLDGPIMRTECTPLGGGSIDDLTAITGTFECIAVNEKRDDGTESGYIFSATVNWDAASYSWRLGR</sequence>
<reference evidence="4" key="1">
    <citation type="submission" date="2021-06" db="EMBL/GenBank/DDBJ databases">
        <title>Novel species in genus Arthrobacter.</title>
        <authorList>
            <person name="Zhang G."/>
        </authorList>
    </citation>
    <scope>NUCLEOTIDE SEQUENCE</scope>
    <source>
        <strain evidence="4">Zg-ZUI122</strain>
    </source>
</reference>
<keyword evidence="3" id="KW-0472">Membrane</keyword>
<name>A0A975XL86_9MICC</name>
<keyword evidence="1" id="KW-0175">Coiled coil</keyword>
<dbReference type="KEGG" id="asun:KG104_03255"/>
<organism evidence="4 5">
    <name type="scientific">Arthrobacter sunyaminii</name>
    <dbReference type="NCBI Taxonomy" id="2816859"/>
    <lineage>
        <taxon>Bacteria</taxon>
        <taxon>Bacillati</taxon>
        <taxon>Actinomycetota</taxon>
        <taxon>Actinomycetes</taxon>
        <taxon>Micrococcales</taxon>
        <taxon>Micrococcaceae</taxon>
        <taxon>Arthrobacter</taxon>
    </lineage>
</organism>
<dbReference type="Proteomes" id="UP000680588">
    <property type="component" value="Chromosome"/>
</dbReference>
<feature type="transmembrane region" description="Helical" evidence="3">
    <location>
        <begin position="89"/>
        <end position="110"/>
    </location>
</feature>
<keyword evidence="3" id="KW-0812">Transmembrane</keyword>
<dbReference type="RefSeq" id="WP_207347242.1">
    <property type="nucleotide sequence ID" value="NZ_CP076456.1"/>
</dbReference>
<evidence type="ECO:0000256" key="1">
    <source>
        <dbReference type="SAM" id="Coils"/>
    </source>
</evidence>